<comment type="caution">
    <text evidence="1">The sequence shown here is derived from an EMBL/GenBank/DDBJ whole genome shotgun (WGS) entry which is preliminary data.</text>
</comment>
<reference evidence="1 2" key="1">
    <citation type="submission" date="2024-12" db="EMBL/GenBank/DDBJ databases">
        <title>Draft genome sequence of Chryseobacterium kwangjuense AG447.</title>
        <authorList>
            <person name="Cheptsov V.S."/>
            <person name="Belov A."/>
            <person name="Zavarzina A.G."/>
        </authorList>
    </citation>
    <scope>NUCLEOTIDE SEQUENCE [LARGE SCALE GENOMIC DNA]</scope>
    <source>
        <strain evidence="1 2">AG447</strain>
    </source>
</reference>
<organism evidence="1 2">
    <name type="scientific">Chryseobacterium kwangjuense</name>
    <dbReference type="NCBI Taxonomy" id="267125"/>
    <lineage>
        <taxon>Bacteria</taxon>
        <taxon>Pseudomonadati</taxon>
        <taxon>Bacteroidota</taxon>
        <taxon>Flavobacteriia</taxon>
        <taxon>Flavobacteriales</taxon>
        <taxon>Weeksellaceae</taxon>
        <taxon>Chryseobacterium group</taxon>
        <taxon>Chryseobacterium</taxon>
    </lineage>
</organism>
<dbReference type="EMBL" id="JBJXVJ010000003">
    <property type="protein sequence ID" value="MFN1218420.1"/>
    <property type="molecule type" value="Genomic_DNA"/>
</dbReference>
<gene>
    <name evidence="1" type="ORF">ACKW6Q_15740</name>
</gene>
<evidence type="ECO:0000313" key="2">
    <source>
        <dbReference type="Proteomes" id="UP001634154"/>
    </source>
</evidence>
<proteinExistence type="predicted"/>
<dbReference type="RefSeq" id="WP_409357394.1">
    <property type="nucleotide sequence ID" value="NZ_JBJXVJ010000003.1"/>
</dbReference>
<name>A0ABW9K512_9FLAO</name>
<protein>
    <submittedName>
        <fullName evidence="1">Uncharacterized protein</fullName>
    </submittedName>
</protein>
<dbReference type="Proteomes" id="UP001634154">
    <property type="component" value="Unassembled WGS sequence"/>
</dbReference>
<keyword evidence="2" id="KW-1185">Reference proteome</keyword>
<sequence length="284" mass="32968">MSKKKLLIHEVFEQAERESGRDTKNGKALYLWSYFEEHFGIKITEKSFVRYYDAYIAGTDNKEINIEPERLNLLSKYVGYKDFNDFSQTYIKRNETANKTTVKIKVDEDEQSLSEKFSNLNINITNEQHFKMPEFLKQNGLGIMEIALLGCLVTGNVVFSNSKKMDLPSTFGLMSGIQSGIEKKYMYWDGERYIATDSSFIRPGLEVKAMNEHQFLHFKKIMRKDTLTDVNALGKTWYSKYNNEVEFFTDDGVDPDNGRELRRSTSLIIYKYAGKQKDSVGIEE</sequence>
<evidence type="ECO:0000313" key="1">
    <source>
        <dbReference type="EMBL" id="MFN1218420.1"/>
    </source>
</evidence>
<accession>A0ABW9K512</accession>